<feature type="compositionally biased region" description="Acidic residues" evidence="1">
    <location>
        <begin position="1"/>
        <end position="11"/>
    </location>
</feature>
<feature type="domain" description="C2H2-type" evidence="2">
    <location>
        <begin position="90"/>
        <end position="111"/>
    </location>
</feature>
<reference evidence="3" key="1">
    <citation type="submission" date="2022-10" db="EMBL/GenBank/DDBJ databases">
        <authorList>
            <person name="Chen Y."/>
            <person name="Dougan E. K."/>
            <person name="Chan C."/>
            <person name="Rhodes N."/>
            <person name="Thang M."/>
        </authorList>
    </citation>
    <scope>NUCLEOTIDE SEQUENCE</scope>
</reference>
<feature type="compositionally biased region" description="Basic and acidic residues" evidence="1">
    <location>
        <begin position="32"/>
        <end position="42"/>
    </location>
</feature>
<dbReference type="Gene3D" id="3.90.228.10">
    <property type="match status" value="1"/>
</dbReference>
<keyword evidence="4" id="KW-0418">Kinase</keyword>
<gene>
    <name evidence="3" type="ORF">C1SCF055_LOCUS43695</name>
</gene>
<evidence type="ECO:0000313" key="5">
    <source>
        <dbReference type="Proteomes" id="UP001152797"/>
    </source>
</evidence>
<dbReference type="AlphaFoldDB" id="A0A9P1M4K8"/>
<dbReference type="EMBL" id="CAMXCT010006734">
    <property type="protein sequence ID" value="CAI4019179.1"/>
    <property type="molecule type" value="Genomic_DNA"/>
</dbReference>
<feature type="domain" description="C2H2-type" evidence="2">
    <location>
        <begin position="147"/>
        <end position="168"/>
    </location>
</feature>
<keyword evidence="5" id="KW-1185">Reference proteome</keyword>
<dbReference type="EMBL" id="CAMXCT030006734">
    <property type="protein sequence ID" value="CAL4806491.1"/>
    <property type="molecule type" value="Genomic_DNA"/>
</dbReference>
<sequence length="382" mass="43387">MITISDSEDELPTWGPKAPQKRKTPGSAAIPRKKEPKEPKEPDEPEISTIETEGTQEEGGRKRSKRRKPQSETQNSSDSSMPNQAWTCGLPCQICDKLISPRDFLAHSRQHTLIPCELCGEMLDPSDFLEHMNDHEKTKQALPSPELPCEVCGDLFMPSEYLQHLQEHELAIAKAKTEDLPECETPVSMAARWVEQLRCDADTQNLLSSCIVNFDLAVSFAERALREKSRLVPRLAGPWVVYHWTPSKNFKNIIYTNLQVPDQKHILNQTDDGFYGAGIYTSPSFLSFEDYAHGRGGCFLCLGLPGRQYRANERQDRGRPCRPNYETHTSPNREEWVFFASDQLLPCFLIDRATQPRALHTVQLLEASIRKDLGLPQMQQDP</sequence>
<evidence type="ECO:0000313" key="3">
    <source>
        <dbReference type="EMBL" id="CAI4019179.1"/>
    </source>
</evidence>
<dbReference type="Proteomes" id="UP001152797">
    <property type="component" value="Unassembled WGS sequence"/>
</dbReference>
<dbReference type="EMBL" id="CAMXCT020006734">
    <property type="protein sequence ID" value="CAL1172554.1"/>
    <property type="molecule type" value="Genomic_DNA"/>
</dbReference>
<dbReference type="SMART" id="SM00355">
    <property type="entry name" value="ZnF_C2H2"/>
    <property type="match status" value="3"/>
</dbReference>
<evidence type="ECO:0000256" key="1">
    <source>
        <dbReference type="SAM" id="MobiDB-lite"/>
    </source>
</evidence>
<comment type="caution">
    <text evidence="3">The sequence shown here is derived from an EMBL/GenBank/DDBJ whole genome shotgun (WGS) entry which is preliminary data.</text>
</comment>
<feature type="domain" description="C2H2-type" evidence="2">
    <location>
        <begin position="114"/>
        <end position="135"/>
    </location>
</feature>
<proteinExistence type="predicted"/>
<dbReference type="OrthoDB" id="10256774at2759"/>
<organism evidence="3">
    <name type="scientific">Cladocopium goreaui</name>
    <dbReference type="NCBI Taxonomy" id="2562237"/>
    <lineage>
        <taxon>Eukaryota</taxon>
        <taxon>Sar</taxon>
        <taxon>Alveolata</taxon>
        <taxon>Dinophyceae</taxon>
        <taxon>Suessiales</taxon>
        <taxon>Symbiodiniaceae</taxon>
        <taxon>Cladocopium</taxon>
    </lineage>
</organism>
<evidence type="ECO:0000313" key="4">
    <source>
        <dbReference type="EMBL" id="CAL4806491.1"/>
    </source>
</evidence>
<dbReference type="GO" id="GO:0016301">
    <property type="term" value="F:kinase activity"/>
    <property type="evidence" value="ECO:0007669"/>
    <property type="project" value="UniProtKB-KW"/>
</dbReference>
<reference evidence="4 5" key="2">
    <citation type="submission" date="2024-05" db="EMBL/GenBank/DDBJ databases">
        <authorList>
            <person name="Chen Y."/>
            <person name="Shah S."/>
            <person name="Dougan E. K."/>
            <person name="Thang M."/>
            <person name="Chan C."/>
        </authorList>
    </citation>
    <scope>NUCLEOTIDE SEQUENCE [LARGE SCALE GENOMIC DNA]</scope>
</reference>
<evidence type="ECO:0000259" key="2">
    <source>
        <dbReference type="SMART" id="SM00355"/>
    </source>
</evidence>
<name>A0A9P1M4K8_9DINO</name>
<keyword evidence="4" id="KW-0808">Transferase</keyword>
<dbReference type="InterPro" id="IPR013087">
    <property type="entry name" value="Znf_C2H2_type"/>
</dbReference>
<accession>A0A9P1M4K8</accession>
<dbReference type="SUPFAM" id="SSF56399">
    <property type="entry name" value="ADP-ribosylation"/>
    <property type="match status" value="1"/>
</dbReference>
<feature type="compositionally biased region" description="Polar residues" evidence="1">
    <location>
        <begin position="71"/>
        <end position="83"/>
    </location>
</feature>
<protein>
    <submittedName>
        <fullName evidence="4">Serine/threonine-protein kinase tsuA</fullName>
    </submittedName>
</protein>
<feature type="region of interest" description="Disordered" evidence="1">
    <location>
        <begin position="1"/>
        <end position="83"/>
    </location>
</feature>